<keyword evidence="4 6" id="KW-1133">Transmembrane helix</keyword>
<evidence type="ECO:0000256" key="2">
    <source>
        <dbReference type="ARBA" id="ARBA00022475"/>
    </source>
</evidence>
<dbReference type="InterPro" id="IPR051258">
    <property type="entry name" value="Diverse_Substrate_Transporter"/>
</dbReference>
<organism evidence="8 9">
    <name type="scientific">Cystobacter fuscus</name>
    <dbReference type="NCBI Taxonomy" id="43"/>
    <lineage>
        <taxon>Bacteria</taxon>
        <taxon>Pseudomonadati</taxon>
        <taxon>Myxococcota</taxon>
        <taxon>Myxococcia</taxon>
        <taxon>Myxococcales</taxon>
        <taxon>Cystobacterineae</taxon>
        <taxon>Archangiaceae</taxon>
        <taxon>Cystobacter</taxon>
    </lineage>
</organism>
<feature type="transmembrane region" description="Helical" evidence="6">
    <location>
        <begin position="84"/>
        <end position="106"/>
    </location>
</feature>
<accession>A0A250JDV2</accession>
<name>A0A250JDV2_9BACT</name>
<evidence type="ECO:0000259" key="7">
    <source>
        <dbReference type="Pfam" id="PF00892"/>
    </source>
</evidence>
<proteinExistence type="predicted"/>
<dbReference type="EMBL" id="CP022098">
    <property type="protein sequence ID" value="ATB41336.1"/>
    <property type="molecule type" value="Genomic_DNA"/>
</dbReference>
<evidence type="ECO:0000256" key="6">
    <source>
        <dbReference type="SAM" id="Phobius"/>
    </source>
</evidence>
<evidence type="ECO:0000256" key="1">
    <source>
        <dbReference type="ARBA" id="ARBA00004651"/>
    </source>
</evidence>
<comment type="subcellular location">
    <subcellularLocation>
        <location evidence="1">Cell membrane</location>
        <topology evidence="1">Multi-pass membrane protein</topology>
    </subcellularLocation>
</comment>
<dbReference type="Pfam" id="PF00892">
    <property type="entry name" value="EamA"/>
    <property type="match status" value="2"/>
</dbReference>
<evidence type="ECO:0000256" key="5">
    <source>
        <dbReference type="ARBA" id="ARBA00023136"/>
    </source>
</evidence>
<evidence type="ECO:0000256" key="3">
    <source>
        <dbReference type="ARBA" id="ARBA00022692"/>
    </source>
</evidence>
<dbReference type="SUPFAM" id="SSF103481">
    <property type="entry name" value="Multidrug resistance efflux transporter EmrE"/>
    <property type="match status" value="2"/>
</dbReference>
<dbReference type="AlphaFoldDB" id="A0A250JDV2"/>
<dbReference type="KEGG" id="cfus:CYFUS_006801"/>
<feature type="transmembrane region" description="Helical" evidence="6">
    <location>
        <begin position="28"/>
        <end position="47"/>
    </location>
</feature>
<evidence type="ECO:0000256" key="4">
    <source>
        <dbReference type="ARBA" id="ARBA00022989"/>
    </source>
</evidence>
<feature type="transmembrane region" description="Helical" evidence="6">
    <location>
        <begin position="255"/>
        <end position="272"/>
    </location>
</feature>
<dbReference type="GO" id="GO:0005886">
    <property type="term" value="C:plasma membrane"/>
    <property type="evidence" value="ECO:0007669"/>
    <property type="project" value="UniProtKB-SubCell"/>
</dbReference>
<keyword evidence="5 6" id="KW-0472">Membrane</keyword>
<keyword evidence="3 6" id="KW-0812">Transmembrane</keyword>
<dbReference type="PANTHER" id="PTHR42920:SF11">
    <property type="entry name" value="INNER MEMBRANE PROTEIN YTFF"/>
    <property type="match status" value="1"/>
</dbReference>
<feature type="transmembrane region" description="Helical" evidence="6">
    <location>
        <begin position="169"/>
        <end position="188"/>
    </location>
</feature>
<dbReference type="InterPro" id="IPR000620">
    <property type="entry name" value="EamA_dom"/>
</dbReference>
<feature type="transmembrane region" description="Helical" evidence="6">
    <location>
        <begin position="141"/>
        <end position="157"/>
    </location>
</feature>
<reference evidence="8 9" key="1">
    <citation type="submission" date="2017-06" db="EMBL/GenBank/DDBJ databases">
        <title>Sequencing and comparative analysis of myxobacterial genomes.</title>
        <authorList>
            <person name="Rupp O."/>
            <person name="Goesmann A."/>
            <person name="Sogaard-Andersen L."/>
        </authorList>
    </citation>
    <scope>NUCLEOTIDE SEQUENCE [LARGE SCALE GENOMIC DNA]</scope>
    <source>
        <strain evidence="8 9">DSM 52655</strain>
    </source>
</reference>
<gene>
    <name evidence="8" type="ORF">CYFUS_006801</name>
</gene>
<feature type="transmembrane region" description="Helical" evidence="6">
    <location>
        <begin position="232"/>
        <end position="249"/>
    </location>
</feature>
<feature type="transmembrane region" description="Helical" evidence="6">
    <location>
        <begin position="113"/>
        <end position="129"/>
    </location>
</feature>
<feature type="domain" description="EamA" evidence="7">
    <location>
        <begin position="3"/>
        <end position="129"/>
    </location>
</feature>
<dbReference type="Proteomes" id="UP000217257">
    <property type="component" value="Chromosome"/>
</dbReference>
<feature type="transmembrane region" description="Helical" evidence="6">
    <location>
        <begin position="200"/>
        <end position="220"/>
    </location>
</feature>
<evidence type="ECO:0000313" key="8">
    <source>
        <dbReference type="EMBL" id="ATB41336.1"/>
    </source>
</evidence>
<dbReference type="RefSeq" id="WP_198316243.1">
    <property type="nucleotide sequence ID" value="NZ_CP022098.1"/>
</dbReference>
<protein>
    <submittedName>
        <fullName evidence="8">Multidrug DMT transporter</fullName>
    </submittedName>
</protein>
<sequence>MKSFLMVAAGAALWGCWSLFLRPAGLSGTQSAFLSLVIMSLPAPFVLSPGAWRDRRATLALGVLALCDAANAALFFAAVQRGPVAVAVLTHYLAPLLIALAAPWVLRERRSPRALLGAPLTLLGLALLLGTPRGGLADPRTALLGGASALFFAANVLSIKEASRAFSPLAINSLHAPLSALVLLLVFGREALPPALDVRLLWVGGGGLLCGIVGNSLFSAGLKGVPAAAGSALTYLEPLTAALVGWGVFAEPLGPSGLVGGLIVLGTGVWVARAPRAPAPSVEVAPSVGCT</sequence>
<keyword evidence="2" id="KW-1003">Cell membrane</keyword>
<feature type="domain" description="EamA" evidence="7">
    <location>
        <begin position="143"/>
        <end position="266"/>
    </location>
</feature>
<dbReference type="InterPro" id="IPR037185">
    <property type="entry name" value="EmrE-like"/>
</dbReference>
<evidence type="ECO:0000313" key="9">
    <source>
        <dbReference type="Proteomes" id="UP000217257"/>
    </source>
</evidence>
<feature type="transmembrane region" description="Helical" evidence="6">
    <location>
        <begin position="59"/>
        <end position="78"/>
    </location>
</feature>
<dbReference type="PANTHER" id="PTHR42920">
    <property type="entry name" value="OS03G0707200 PROTEIN-RELATED"/>
    <property type="match status" value="1"/>
</dbReference>